<proteinExistence type="predicted"/>
<evidence type="ECO:0000256" key="2">
    <source>
        <dbReference type="SAM" id="MobiDB-lite"/>
    </source>
</evidence>
<evidence type="ECO:0000313" key="3">
    <source>
        <dbReference type="EMBL" id="MBF6358442.1"/>
    </source>
</evidence>
<dbReference type="EMBL" id="JADLQN010000017">
    <property type="protein sequence ID" value="MBF6358442.1"/>
    <property type="molecule type" value="Genomic_DNA"/>
</dbReference>
<organism evidence="3 4">
    <name type="scientific">Nocardia higoensis</name>
    <dbReference type="NCBI Taxonomy" id="228599"/>
    <lineage>
        <taxon>Bacteria</taxon>
        <taxon>Bacillati</taxon>
        <taxon>Actinomycetota</taxon>
        <taxon>Actinomycetes</taxon>
        <taxon>Mycobacteriales</taxon>
        <taxon>Nocardiaceae</taxon>
        <taxon>Nocardia</taxon>
    </lineage>
</organism>
<feature type="region of interest" description="Disordered" evidence="2">
    <location>
        <begin position="1"/>
        <end position="21"/>
    </location>
</feature>
<keyword evidence="4" id="KW-1185">Reference proteome</keyword>
<keyword evidence="1" id="KW-0175">Coiled coil</keyword>
<evidence type="ECO:0000256" key="1">
    <source>
        <dbReference type="SAM" id="Coils"/>
    </source>
</evidence>
<gene>
    <name evidence="3" type="ORF">IU449_28505</name>
</gene>
<protein>
    <submittedName>
        <fullName evidence="3">Uncharacterized protein</fullName>
    </submittedName>
</protein>
<dbReference type="Proteomes" id="UP000707731">
    <property type="component" value="Unassembled WGS sequence"/>
</dbReference>
<dbReference type="RefSeq" id="WP_195005276.1">
    <property type="nucleotide sequence ID" value="NZ_JADLQN010000017.1"/>
</dbReference>
<accession>A0ABS0DLL2</accession>
<name>A0ABS0DLL2_9NOCA</name>
<sequence>MTDQTTTDTAAPEREEYDTETFGVGEPCGVCIFPVGPGEICGNVVYANTAKGRLPKYCGQEGQAEWQTQHGTEGNVRHKSDLAGYPRRQLKMTKEEVQALADAETARRGITRRLKTDAAPVNAAAETDAAPVAPLADLGQALPDSPIDALAELARLIAGRVVAARAEMDDVRTTAERRAAEIEAEGTALIEGLERERAELEADRAEAQAVTTRAQGEIRAAEDARLRAEGELTSAQRRIAELERALADADARRVAEVEEVRRFEREEFRRTMREFAATVRGDEPATVAARELPEVTDDAVKTMAARVEAGHVTRRKAKWHLANAAANRAAARVLDHMDAAGYLHIVGDTDPELVTLSASGQTLTP</sequence>
<evidence type="ECO:0000313" key="4">
    <source>
        <dbReference type="Proteomes" id="UP000707731"/>
    </source>
</evidence>
<feature type="coiled-coil region" evidence="1">
    <location>
        <begin position="165"/>
        <end position="259"/>
    </location>
</feature>
<comment type="caution">
    <text evidence="3">The sequence shown here is derived from an EMBL/GenBank/DDBJ whole genome shotgun (WGS) entry which is preliminary data.</text>
</comment>
<reference evidence="3 4" key="1">
    <citation type="submission" date="2020-10" db="EMBL/GenBank/DDBJ databases">
        <title>Identification of Nocardia species via Next-generation sequencing and recognition of intraspecies genetic diversity.</title>
        <authorList>
            <person name="Li P."/>
            <person name="Li P."/>
            <person name="Lu B."/>
        </authorList>
    </citation>
    <scope>NUCLEOTIDE SEQUENCE [LARGE SCALE GENOMIC DNA]</scope>
    <source>
        <strain evidence="3 4">BJ06-0143</strain>
    </source>
</reference>